<keyword evidence="1 4" id="KW-0808">Transferase</keyword>
<name>E3CVK0_9BACT</name>
<evidence type="ECO:0000313" key="6">
    <source>
        <dbReference type="EMBL" id="EFQ24191.1"/>
    </source>
</evidence>
<dbReference type="OrthoDB" id="9778896at2"/>
<accession>E3CVK0</accession>
<sequence>MSDFVITTKGGDKGTTSLCSGERVPKDDLRVEVYGTMDECQAHVGMARATCPIPEIREELFRLEENLSYAMGSLALCADLPAPDPAFLEALVERVKGVFRGPFRFVRPGDSIPGAALHQARTVARRAERVAVKLYREGKLQETEYVYLNRLSDAIYALSLWVDQEMRDQSQKI</sequence>
<evidence type="ECO:0000259" key="5">
    <source>
        <dbReference type="Pfam" id="PF01923"/>
    </source>
</evidence>
<evidence type="ECO:0000256" key="3">
    <source>
        <dbReference type="ARBA" id="ARBA00022840"/>
    </source>
</evidence>
<comment type="catalytic activity">
    <reaction evidence="4">
        <text>2 cob(II)alamin + reduced [electron-transfer flavoprotein] + 2 ATP = 2 adenosylcob(III)alamin + 2 triphosphate + oxidized [electron-transfer flavoprotein] + 3 H(+)</text>
        <dbReference type="Rhea" id="RHEA:28671"/>
        <dbReference type="Rhea" id="RHEA-COMP:10685"/>
        <dbReference type="Rhea" id="RHEA-COMP:10686"/>
        <dbReference type="ChEBI" id="CHEBI:15378"/>
        <dbReference type="ChEBI" id="CHEBI:16304"/>
        <dbReference type="ChEBI" id="CHEBI:18036"/>
        <dbReference type="ChEBI" id="CHEBI:18408"/>
        <dbReference type="ChEBI" id="CHEBI:30616"/>
        <dbReference type="ChEBI" id="CHEBI:57692"/>
        <dbReference type="ChEBI" id="CHEBI:58307"/>
        <dbReference type="EC" id="2.5.1.17"/>
    </reaction>
</comment>
<evidence type="ECO:0000256" key="4">
    <source>
        <dbReference type="RuleBase" id="RU366026"/>
    </source>
</evidence>
<dbReference type="GO" id="GO:0005524">
    <property type="term" value="F:ATP binding"/>
    <property type="evidence" value="ECO:0007669"/>
    <property type="project" value="UniProtKB-UniRule"/>
</dbReference>
<dbReference type="NCBIfam" id="TIGR00636">
    <property type="entry name" value="PduO_Nterm"/>
    <property type="match status" value="1"/>
</dbReference>
<keyword evidence="4" id="KW-0169">Cobalamin biosynthesis</keyword>
<comment type="pathway">
    <text evidence="4">Cofactor biosynthesis; adenosylcobalamin biosynthesis; adenosylcobalamin from cob(II)yrinate a,c-diamide: step 2/7.</text>
</comment>
<dbReference type="AlphaFoldDB" id="E3CVK0"/>
<dbReference type="EMBL" id="CM001022">
    <property type="protein sequence ID" value="EFQ24191.1"/>
    <property type="molecule type" value="Genomic_DNA"/>
</dbReference>
<dbReference type="PANTHER" id="PTHR12213">
    <property type="entry name" value="CORRINOID ADENOSYLTRANSFERASE"/>
    <property type="match status" value="1"/>
</dbReference>
<dbReference type="Proteomes" id="UP000005096">
    <property type="component" value="Chromosome"/>
</dbReference>
<dbReference type="PANTHER" id="PTHR12213:SF0">
    <property type="entry name" value="CORRINOID ADENOSYLTRANSFERASE MMAB"/>
    <property type="match status" value="1"/>
</dbReference>
<dbReference type="InterPro" id="IPR029499">
    <property type="entry name" value="PduO-typ"/>
</dbReference>
<feature type="domain" description="Cobalamin adenosyltransferase-like" evidence="5">
    <location>
        <begin position="6"/>
        <end position="161"/>
    </location>
</feature>
<evidence type="ECO:0000313" key="7">
    <source>
        <dbReference type="Proteomes" id="UP000005096"/>
    </source>
</evidence>
<dbReference type="PaxDb" id="584708-Apau_1775"/>
<reference evidence="6 7" key="1">
    <citation type="journal article" date="2010" name="Stand. Genomic Sci.">
        <title>Non-contiguous finished genome sequence of Aminomonas paucivorans type strain (GLU-3).</title>
        <authorList>
            <person name="Pitluck S."/>
            <person name="Yasawong M."/>
            <person name="Held B."/>
            <person name="Lapidus A."/>
            <person name="Nolan M."/>
            <person name="Copeland A."/>
            <person name="Lucas S."/>
            <person name="Del Rio T.G."/>
            <person name="Tice H."/>
            <person name="Cheng J.F."/>
            <person name="Chertkov O."/>
            <person name="Goodwin L."/>
            <person name="Tapia R."/>
            <person name="Han C."/>
            <person name="Liolios K."/>
            <person name="Ivanova N."/>
            <person name="Mavromatis K."/>
            <person name="Ovchinnikova G."/>
            <person name="Pati A."/>
            <person name="Chen A."/>
            <person name="Palaniappan K."/>
            <person name="Land M."/>
            <person name="Hauser L."/>
            <person name="Chang Y.J."/>
            <person name="Jeffries C.D."/>
            <person name="Pukall R."/>
            <person name="Spring S."/>
            <person name="Rohde M."/>
            <person name="Sikorski J."/>
            <person name="Goker M."/>
            <person name="Woyke T."/>
            <person name="Bristow J."/>
            <person name="Eisen J.A."/>
            <person name="Markowitz V."/>
            <person name="Hugenholtz P."/>
            <person name="Kyrpides N.C."/>
            <person name="Klenk H.P."/>
        </authorList>
    </citation>
    <scope>NUCLEOTIDE SEQUENCE [LARGE SCALE GENOMIC DNA]</scope>
    <source>
        <strain evidence="6 7">DSM 12260</strain>
    </source>
</reference>
<dbReference type="GO" id="GO:0008817">
    <property type="term" value="F:corrinoid adenosyltransferase activity"/>
    <property type="evidence" value="ECO:0007669"/>
    <property type="project" value="UniProtKB-UniRule"/>
</dbReference>
<keyword evidence="3 4" id="KW-0067">ATP-binding</keyword>
<dbReference type="SUPFAM" id="SSF89028">
    <property type="entry name" value="Cobalamin adenosyltransferase-like"/>
    <property type="match status" value="1"/>
</dbReference>
<dbReference type="RefSeq" id="WP_006301414.1">
    <property type="nucleotide sequence ID" value="NZ_CM001022.1"/>
</dbReference>
<dbReference type="eggNOG" id="COG2096">
    <property type="taxonomic scope" value="Bacteria"/>
</dbReference>
<gene>
    <name evidence="6" type="ORF">Apau_1775</name>
</gene>
<organism evidence="6 7">
    <name type="scientific">Aminomonas paucivorans DSM 12260</name>
    <dbReference type="NCBI Taxonomy" id="584708"/>
    <lineage>
        <taxon>Bacteria</taxon>
        <taxon>Thermotogati</taxon>
        <taxon>Synergistota</taxon>
        <taxon>Synergistia</taxon>
        <taxon>Synergistales</taxon>
        <taxon>Synergistaceae</taxon>
        <taxon>Aminomonas</taxon>
    </lineage>
</organism>
<keyword evidence="2 4" id="KW-0547">Nucleotide-binding</keyword>
<dbReference type="Gene3D" id="1.20.1200.10">
    <property type="entry name" value="Cobalamin adenosyltransferase-like"/>
    <property type="match status" value="1"/>
</dbReference>
<dbReference type="InterPro" id="IPR036451">
    <property type="entry name" value="CblAdoTrfase-like_sf"/>
</dbReference>
<keyword evidence="7" id="KW-1185">Reference proteome</keyword>
<protein>
    <recommendedName>
        <fullName evidence="4">Corrinoid adenosyltransferase</fullName>
        <ecNumber evidence="4">2.5.1.17</ecNumber>
    </recommendedName>
    <alternativeName>
        <fullName evidence="4">Cob(II)alamin adenosyltransferase</fullName>
    </alternativeName>
    <alternativeName>
        <fullName evidence="4">Cob(II)yrinic acid a,c-diamide adenosyltransferase</fullName>
    </alternativeName>
    <alternativeName>
        <fullName evidence="4">Cobinamide/cobalamin adenosyltransferase</fullName>
    </alternativeName>
</protein>
<comment type="similarity">
    <text evidence="4">Belongs to the Cob(I)alamin adenosyltransferase family.</text>
</comment>
<proteinExistence type="inferred from homology"/>
<dbReference type="HOGENOM" id="CLU_083486_0_1_0"/>
<dbReference type="Pfam" id="PF01923">
    <property type="entry name" value="Cob_adeno_trans"/>
    <property type="match status" value="1"/>
</dbReference>
<comment type="catalytic activity">
    <reaction evidence="4">
        <text>2 cob(II)yrinate a,c diamide + reduced [electron-transfer flavoprotein] + 2 ATP = 2 adenosylcob(III)yrinate a,c-diamide + 2 triphosphate + oxidized [electron-transfer flavoprotein] + 3 H(+)</text>
        <dbReference type="Rhea" id="RHEA:11528"/>
        <dbReference type="Rhea" id="RHEA-COMP:10685"/>
        <dbReference type="Rhea" id="RHEA-COMP:10686"/>
        <dbReference type="ChEBI" id="CHEBI:15378"/>
        <dbReference type="ChEBI" id="CHEBI:18036"/>
        <dbReference type="ChEBI" id="CHEBI:30616"/>
        <dbReference type="ChEBI" id="CHEBI:57692"/>
        <dbReference type="ChEBI" id="CHEBI:58307"/>
        <dbReference type="ChEBI" id="CHEBI:58503"/>
        <dbReference type="ChEBI" id="CHEBI:58537"/>
        <dbReference type="EC" id="2.5.1.17"/>
    </reaction>
</comment>
<evidence type="ECO:0000256" key="2">
    <source>
        <dbReference type="ARBA" id="ARBA00022741"/>
    </source>
</evidence>
<dbReference type="GO" id="GO:0009236">
    <property type="term" value="P:cobalamin biosynthetic process"/>
    <property type="evidence" value="ECO:0007669"/>
    <property type="project" value="UniProtKB-UniRule"/>
</dbReference>
<dbReference type="STRING" id="584708.Apau_1775"/>
<dbReference type="UniPathway" id="UPA00148">
    <property type="reaction ID" value="UER00233"/>
</dbReference>
<dbReference type="EC" id="2.5.1.17" evidence="4"/>
<dbReference type="InterPro" id="IPR016030">
    <property type="entry name" value="CblAdoTrfase-like"/>
</dbReference>
<evidence type="ECO:0000256" key="1">
    <source>
        <dbReference type="ARBA" id="ARBA00022679"/>
    </source>
</evidence>